<proteinExistence type="predicted"/>
<organism evidence="1">
    <name type="scientific">Lactococcus lactis subsp. lactis bv. diacetylactis</name>
    <dbReference type="NCBI Taxonomy" id="44688"/>
    <lineage>
        <taxon>Bacteria</taxon>
        <taxon>Bacillati</taxon>
        <taxon>Bacillota</taxon>
        <taxon>Bacilli</taxon>
        <taxon>Lactobacillales</taxon>
        <taxon>Streptococcaceae</taxon>
        <taxon>Lactococcus</taxon>
    </lineage>
</organism>
<comment type="caution">
    <text evidence="1">The sequence shown here is derived from an EMBL/GenBank/DDBJ whole genome shotgun (WGS) entry which is preliminary data.</text>
</comment>
<reference evidence="1" key="1">
    <citation type="submission" date="2018-10" db="EMBL/GenBank/DDBJ databases">
        <title>Chromosomal inversion in Lactococcus lactis subsp. lactis bv. diacetylactis S50.</title>
        <authorList>
            <person name="Kojic M."/>
            <person name="Jovcic B."/>
        </authorList>
    </citation>
    <scope>NUCLEOTIDE SEQUENCE</scope>
    <source>
        <strain evidence="1">S50</strain>
    </source>
</reference>
<dbReference type="AlphaFoldDB" id="A0A5P3IFB9"/>
<name>A0A5P3IFB9_LACLL</name>
<sequence length="48" mass="5164">MVHGGEKKLEHFGFTQVTASSAINPAMVLSAGMQVMSMVSGTYYLNQN</sequence>
<protein>
    <submittedName>
        <fullName evidence="1">Uncharacterized protein</fullName>
    </submittedName>
</protein>
<dbReference type="RefSeq" id="WP_010905815.1">
    <property type="nucleotide sequence ID" value="NZ_CP020604.1"/>
</dbReference>
<accession>A0A5P3IFB9</accession>
<dbReference type="EMBL" id="RBVM01000001">
    <property type="protein sequence ID" value="RKO38068.1"/>
    <property type="molecule type" value="Genomic_DNA"/>
</dbReference>
<gene>
    <name evidence="1" type="ORF">D8K17_07070</name>
</gene>
<evidence type="ECO:0000313" key="1">
    <source>
        <dbReference type="EMBL" id="RKO38068.1"/>
    </source>
</evidence>